<reference evidence="1" key="1">
    <citation type="submission" date="2021-02" db="EMBL/GenBank/DDBJ databases">
        <authorList>
            <person name="Nowell W R."/>
        </authorList>
    </citation>
    <scope>NUCLEOTIDE SEQUENCE</scope>
</reference>
<proteinExistence type="predicted"/>
<organism evidence="1 2">
    <name type="scientific">Adineta steineri</name>
    <dbReference type="NCBI Taxonomy" id="433720"/>
    <lineage>
        <taxon>Eukaryota</taxon>
        <taxon>Metazoa</taxon>
        <taxon>Spiralia</taxon>
        <taxon>Gnathifera</taxon>
        <taxon>Rotifera</taxon>
        <taxon>Eurotatoria</taxon>
        <taxon>Bdelloidea</taxon>
        <taxon>Adinetida</taxon>
        <taxon>Adinetidae</taxon>
        <taxon>Adineta</taxon>
    </lineage>
</organism>
<accession>A0A819QJU7</accession>
<evidence type="ECO:0000313" key="1">
    <source>
        <dbReference type="EMBL" id="CAF4036336.1"/>
    </source>
</evidence>
<name>A0A819QJU7_9BILA</name>
<gene>
    <name evidence="1" type="ORF">KXQ929_LOCUS30616</name>
</gene>
<feature type="non-terminal residue" evidence="1">
    <location>
        <position position="1"/>
    </location>
</feature>
<dbReference type="EMBL" id="CAJOBB010003361">
    <property type="protein sequence ID" value="CAF4036336.1"/>
    <property type="molecule type" value="Genomic_DNA"/>
</dbReference>
<protein>
    <submittedName>
        <fullName evidence="1">Uncharacterized protein</fullName>
    </submittedName>
</protein>
<dbReference type="AlphaFoldDB" id="A0A819QJU7"/>
<evidence type="ECO:0000313" key="2">
    <source>
        <dbReference type="Proteomes" id="UP000663868"/>
    </source>
</evidence>
<comment type="caution">
    <text evidence="1">The sequence shown here is derived from an EMBL/GenBank/DDBJ whole genome shotgun (WGS) entry which is preliminary data.</text>
</comment>
<sequence>MSDNVDHVRDQLNTINYLAEANQREDALQKINNLVNKFENQYHVQEKPVQETNNGNPLEN</sequence>
<dbReference type="Proteomes" id="UP000663868">
    <property type="component" value="Unassembled WGS sequence"/>
</dbReference>